<sequence>YQDYYANRRYVKPISVIKFPFDYLNETPYVFKAMALLHTFFLVVALFTVSEQFTLAYDRKEIRGDEKNNPQKIVLNTLSFMKCQKNQTNCFCDAQCHQAGDCCQPVANIQIDTVDPVSYSCVHSIRTFADDNELENYGHWFQAVATCPETSPVEMIEYCERATVRRMPFLDVPRRGYSRRTDDANQLISIHLSSSSFRIRKSDVRSMSPVVSTITGRVYANIDCAYCHGELLMPRLTNITDSRESMKSVQTFPVQIRCRTYSVGDRLCYANTRLPSTFKRPCGNVSFQFAESHRSQHVFSLTSFKWHEFLVLPDFTLNMGDKRNDPYNFFGELDEKTEFALDISQLVLCILSVIALFLLIVLYTLVSELRTHASGQLTIGLSLAMLGLLSTFLCSLLLPYLLQSGPGTDRINHGICMTFATLMHYFFLASFLWTAAFGVALLRTFGGVNITWTMVKSVFTTCCCGRENARTNLLHDTILRHPRTQRSRGFKSFLRLTIIPALSPLLLVIPAGTINEIYFMDECSQPGLSTASASYEQCTGFLRLIQPGFCPLNDPNRVWFTGRLASLLWFLIPTAVLLGFSCLISAAVGVQIWKMSKTPQFQGVSRAERSTVQSGTRPLANDSRRKKLVTFTRICAHLSVILGTVWIVQLLVNLIPGLPLLYHVTGLLSTGQGLMIALLSFSNPKAKRQWRKMRSSQRTTQTSS</sequence>
<evidence type="ECO:0000256" key="2">
    <source>
        <dbReference type="ARBA" id="ARBA00022692"/>
    </source>
</evidence>
<evidence type="ECO:0000256" key="3">
    <source>
        <dbReference type="ARBA" id="ARBA00022989"/>
    </source>
</evidence>
<protein>
    <recommendedName>
        <fullName evidence="8">G-protein coupled receptors family 2 profile 2 domain-containing protein</fullName>
    </recommendedName>
</protein>
<dbReference type="GO" id="GO:0016020">
    <property type="term" value="C:membrane"/>
    <property type="evidence" value="ECO:0007669"/>
    <property type="project" value="UniProtKB-SubCell"/>
</dbReference>
<feature type="transmembrane region" description="Helical" evidence="5">
    <location>
        <begin position="661"/>
        <end position="681"/>
    </location>
</feature>
<proteinExistence type="predicted"/>
<name>A0A504Z047_FASGI</name>
<dbReference type="GO" id="GO:0004930">
    <property type="term" value="F:G protein-coupled receptor activity"/>
    <property type="evidence" value="ECO:0007669"/>
    <property type="project" value="InterPro"/>
</dbReference>
<evidence type="ECO:0000256" key="1">
    <source>
        <dbReference type="ARBA" id="ARBA00004141"/>
    </source>
</evidence>
<feature type="transmembrane region" description="Helical" evidence="5">
    <location>
        <begin position="634"/>
        <end position="655"/>
    </location>
</feature>
<organism evidence="6 7">
    <name type="scientific">Fasciola gigantica</name>
    <name type="common">Giant liver fluke</name>
    <dbReference type="NCBI Taxonomy" id="46835"/>
    <lineage>
        <taxon>Eukaryota</taxon>
        <taxon>Metazoa</taxon>
        <taxon>Spiralia</taxon>
        <taxon>Lophotrochozoa</taxon>
        <taxon>Platyhelminthes</taxon>
        <taxon>Trematoda</taxon>
        <taxon>Digenea</taxon>
        <taxon>Plagiorchiida</taxon>
        <taxon>Echinostomata</taxon>
        <taxon>Echinostomatoidea</taxon>
        <taxon>Fasciolidae</taxon>
        <taxon>Fasciola</taxon>
    </lineage>
</organism>
<dbReference type="PANTHER" id="PTHR45902:SF1">
    <property type="entry name" value="LATROPHILIN RECEPTOR-LIKE PROTEIN A"/>
    <property type="match status" value="1"/>
</dbReference>
<dbReference type="Proteomes" id="UP000316759">
    <property type="component" value="Unassembled WGS sequence"/>
</dbReference>
<dbReference type="Gene3D" id="1.20.1070.10">
    <property type="entry name" value="Rhodopsin 7-helix transmembrane proteins"/>
    <property type="match status" value="1"/>
</dbReference>
<feature type="transmembrane region" description="Helical" evidence="5">
    <location>
        <begin position="422"/>
        <end position="442"/>
    </location>
</feature>
<evidence type="ECO:0000313" key="7">
    <source>
        <dbReference type="Proteomes" id="UP000316759"/>
    </source>
</evidence>
<dbReference type="PANTHER" id="PTHR45902">
    <property type="entry name" value="LATROPHILIN RECEPTOR-LIKE PROTEIN A"/>
    <property type="match status" value="1"/>
</dbReference>
<feature type="transmembrane region" description="Helical" evidence="5">
    <location>
        <begin position="493"/>
        <end position="512"/>
    </location>
</feature>
<comment type="caution">
    <text evidence="6">The sequence shown here is derived from an EMBL/GenBank/DDBJ whole genome shotgun (WGS) entry which is preliminary data.</text>
</comment>
<dbReference type="STRING" id="46835.A0A504Z047"/>
<dbReference type="InterPro" id="IPR053231">
    <property type="entry name" value="GPCR_LN-TM7"/>
</dbReference>
<dbReference type="OrthoDB" id="6134459at2759"/>
<evidence type="ECO:0000313" key="6">
    <source>
        <dbReference type="EMBL" id="TPP67552.1"/>
    </source>
</evidence>
<accession>A0A504Z047</accession>
<evidence type="ECO:0000256" key="4">
    <source>
        <dbReference type="ARBA" id="ARBA00023136"/>
    </source>
</evidence>
<keyword evidence="7" id="KW-1185">Reference proteome</keyword>
<evidence type="ECO:0008006" key="8">
    <source>
        <dbReference type="Google" id="ProtNLM"/>
    </source>
</evidence>
<gene>
    <name evidence="6" type="ORF">FGIG_08070</name>
</gene>
<feature type="transmembrane region" description="Helical" evidence="5">
    <location>
        <begin position="29"/>
        <end position="49"/>
    </location>
</feature>
<dbReference type="EMBL" id="SUNJ01000552">
    <property type="protein sequence ID" value="TPP67552.1"/>
    <property type="molecule type" value="Genomic_DNA"/>
</dbReference>
<evidence type="ECO:0000256" key="5">
    <source>
        <dbReference type="SAM" id="Phobius"/>
    </source>
</evidence>
<comment type="subcellular location">
    <subcellularLocation>
        <location evidence="1">Membrane</location>
        <topology evidence="1">Multi-pass membrane protein</topology>
    </subcellularLocation>
</comment>
<reference evidence="6 7" key="1">
    <citation type="submission" date="2019-04" db="EMBL/GenBank/DDBJ databases">
        <title>Annotation for the trematode Fasciola gigantica.</title>
        <authorList>
            <person name="Choi Y.-J."/>
        </authorList>
    </citation>
    <scope>NUCLEOTIDE SEQUENCE [LARGE SCALE GENOMIC DNA]</scope>
    <source>
        <strain evidence="6">Uganda_cow_1</strain>
    </source>
</reference>
<keyword evidence="4 5" id="KW-0472">Membrane</keyword>
<feature type="transmembrane region" description="Helical" evidence="5">
    <location>
        <begin position="567"/>
        <end position="590"/>
    </location>
</feature>
<keyword evidence="3 5" id="KW-1133">Transmembrane helix</keyword>
<feature type="transmembrane region" description="Helical" evidence="5">
    <location>
        <begin position="377"/>
        <end position="402"/>
    </location>
</feature>
<dbReference type="AlphaFoldDB" id="A0A504Z047"/>
<keyword evidence="2 5" id="KW-0812">Transmembrane</keyword>
<dbReference type="InterPro" id="IPR000832">
    <property type="entry name" value="GPCR_2_secretin-like"/>
</dbReference>
<dbReference type="Pfam" id="PF00002">
    <property type="entry name" value="7tm_2"/>
    <property type="match status" value="1"/>
</dbReference>
<feature type="transmembrane region" description="Helical" evidence="5">
    <location>
        <begin position="343"/>
        <end position="365"/>
    </location>
</feature>
<feature type="non-terminal residue" evidence="6">
    <location>
        <position position="1"/>
    </location>
</feature>